<dbReference type="Proteomes" id="UP001187531">
    <property type="component" value="Unassembled WGS sequence"/>
</dbReference>
<comment type="subcellular location">
    <subcellularLocation>
        <location evidence="1 5">Nucleus</location>
    </subcellularLocation>
</comment>
<dbReference type="SMART" id="SM00225">
    <property type="entry name" value="BTB"/>
    <property type="match status" value="1"/>
</dbReference>
<dbReference type="PROSITE" id="PS50071">
    <property type="entry name" value="HOMEOBOX_2"/>
    <property type="match status" value="1"/>
</dbReference>
<dbReference type="CDD" id="cd00086">
    <property type="entry name" value="homeodomain"/>
    <property type="match status" value="1"/>
</dbReference>
<dbReference type="SUPFAM" id="SSF46689">
    <property type="entry name" value="Homeodomain-like"/>
    <property type="match status" value="1"/>
</dbReference>
<dbReference type="InterPro" id="IPR001356">
    <property type="entry name" value="HD"/>
</dbReference>
<keyword evidence="2 5" id="KW-0238">DNA-binding</keyword>
<evidence type="ECO:0000256" key="4">
    <source>
        <dbReference type="ARBA" id="ARBA00023242"/>
    </source>
</evidence>
<keyword evidence="4 5" id="KW-0539">Nucleus</keyword>
<dbReference type="EMBL" id="JAVRJZ010000012">
    <property type="protein sequence ID" value="KAK2715423.1"/>
    <property type="molecule type" value="Genomic_DNA"/>
</dbReference>
<dbReference type="InterPro" id="IPR008422">
    <property type="entry name" value="KN_HD"/>
</dbReference>
<dbReference type="PROSITE" id="PS50097">
    <property type="entry name" value="BTB"/>
    <property type="match status" value="1"/>
</dbReference>
<dbReference type="SUPFAM" id="SSF54695">
    <property type="entry name" value="POZ domain"/>
    <property type="match status" value="1"/>
</dbReference>
<evidence type="ECO:0000313" key="10">
    <source>
        <dbReference type="Proteomes" id="UP001187531"/>
    </source>
</evidence>
<dbReference type="GO" id="GO:0005634">
    <property type="term" value="C:nucleus"/>
    <property type="evidence" value="ECO:0007669"/>
    <property type="project" value="UniProtKB-SubCell"/>
</dbReference>
<evidence type="ECO:0000256" key="2">
    <source>
        <dbReference type="ARBA" id="ARBA00023125"/>
    </source>
</evidence>
<dbReference type="InterPro" id="IPR000210">
    <property type="entry name" value="BTB/POZ_dom"/>
</dbReference>
<protein>
    <submittedName>
        <fullName evidence="9">Uncharacterized protein</fullName>
    </submittedName>
</protein>
<dbReference type="InterPro" id="IPR009057">
    <property type="entry name" value="Homeodomain-like_sf"/>
</dbReference>
<dbReference type="InterPro" id="IPR011333">
    <property type="entry name" value="SKP1/BTB/POZ_sf"/>
</dbReference>
<feature type="domain" description="Homeobox" evidence="7">
    <location>
        <begin position="454"/>
        <end position="490"/>
    </location>
</feature>
<dbReference type="GO" id="GO:0003677">
    <property type="term" value="F:DNA binding"/>
    <property type="evidence" value="ECO:0007669"/>
    <property type="project" value="UniProtKB-UniRule"/>
</dbReference>
<name>A0AA88L1F5_ARTSF</name>
<dbReference type="Pfam" id="PF00651">
    <property type="entry name" value="BTB"/>
    <property type="match status" value="1"/>
</dbReference>
<evidence type="ECO:0000256" key="3">
    <source>
        <dbReference type="ARBA" id="ARBA00023155"/>
    </source>
</evidence>
<dbReference type="GO" id="GO:0006357">
    <property type="term" value="P:regulation of transcription by RNA polymerase II"/>
    <property type="evidence" value="ECO:0007669"/>
    <property type="project" value="TreeGrafter"/>
</dbReference>
<keyword evidence="10" id="KW-1185">Reference proteome</keyword>
<evidence type="ECO:0000259" key="8">
    <source>
        <dbReference type="PROSITE" id="PS50097"/>
    </source>
</evidence>
<evidence type="ECO:0000259" key="7">
    <source>
        <dbReference type="PROSITE" id="PS50071"/>
    </source>
</evidence>
<dbReference type="Pfam" id="PF05920">
    <property type="entry name" value="Homeobox_KN"/>
    <property type="match status" value="1"/>
</dbReference>
<feature type="DNA-binding region" description="Homeobox" evidence="5">
    <location>
        <begin position="456"/>
        <end position="491"/>
    </location>
</feature>
<dbReference type="AlphaFoldDB" id="A0AA88L1F5"/>
<keyword evidence="3 5" id="KW-0371">Homeobox</keyword>
<feature type="region of interest" description="Disordered" evidence="6">
    <location>
        <begin position="196"/>
        <end position="218"/>
    </location>
</feature>
<accession>A0AA88L1F5</accession>
<dbReference type="GO" id="GO:0001654">
    <property type="term" value="P:eye development"/>
    <property type="evidence" value="ECO:0007669"/>
    <property type="project" value="UniProtKB-ARBA"/>
</dbReference>
<comment type="caution">
    <text evidence="9">The sequence shown here is derived from an EMBL/GenBank/DDBJ whole genome shotgun (WGS) entry which is preliminary data.</text>
</comment>
<feature type="domain" description="BTB" evidence="8">
    <location>
        <begin position="106"/>
        <end position="171"/>
    </location>
</feature>
<evidence type="ECO:0000256" key="1">
    <source>
        <dbReference type="ARBA" id="ARBA00004123"/>
    </source>
</evidence>
<dbReference type="GO" id="GO:0048646">
    <property type="term" value="P:anatomical structure formation involved in morphogenesis"/>
    <property type="evidence" value="ECO:0007669"/>
    <property type="project" value="UniProtKB-ARBA"/>
</dbReference>
<evidence type="ECO:0000256" key="6">
    <source>
        <dbReference type="SAM" id="MobiDB-lite"/>
    </source>
</evidence>
<gene>
    <name evidence="9" type="ORF">QYM36_010139</name>
</gene>
<evidence type="ECO:0000313" key="9">
    <source>
        <dbReference type="EMBL" id="KAK2715423.1"/>
    </source>
</evidence>
<sequence length="509" mass="57628">MFMGCPQQYIGRKVFCIAEDSPWTWGRNIHSNFFLTLLRNSLSSQGKGVMLLSVLSKIVKAVIVMFGPCSVDPSSMKEKELHLRWDNYSAVYKGSFAALLNHEHFTDVTLSCDNQSIKCHRLVLSACSSYFENLLISNSHYQPIIILKDVKFCDLQALVKFMYIGEVTVAQTHFDSVLRLADMLKITGLADDRGPSPYVTDTSCPSQSTDASKPNVKRKKLDTDLDSSELIQDSSQDTSFVFIAHNATPSSDSCKSVPSPLLVNQKDLIAKDPLSFEDECIKTTTKEVAYKSSLLKEERRDHNNVKENLVKKELSDHDDGIQTGTPNHFVHSLADVCSTSGNSIDYASSINQRSKSHRQDSRGSHSFSDSCSRSEDGICEESSSLVIAEQELDLSTLANFVDSIGRKDKEDFRSIPHLSGKRQGRLLKPKAWLPNFFGSKTAFLKLWIWEHKDDPYPTEEEKRRFAKIANMTLAQVNQWFVNARRRRILQPDINTTTYLRTKYKEFYNP</sequence>
<reference evidence="9" key="1">
    <citation type="submission" date="2023-07" db="EMBL/GenBank/DDBJ databases">
        <title>Chromosome-level genome assembly of Artemia franciscana.</title>
        <authorList>
            <person name="Jo E."/>
        </authorList>
    </citation>
    <scope>NUCLEOTIDE SEQUENCE</scope>
    <source>
        <tissue evidence="9">Whole body</tissue>
    </source>
</reference>
<proteinExistence type="predicted"/>
<dbReference type="PANTHER" id="PTHR23110:SF109">
    <property type="entry name" value="FI07618P-RELATED"/>
    <property type="match status" value="1"/>
</dbReference>
<dbReference type="Gene3D" id="3.30.710.10">
    <property type="entry name" value="Potassium Channel Kv1.1, Chain A"/>
    <property type="match status" value="1"/>
</dbReference>
<dbReference type="CDD" id="cd18315">
    <property type="entry name" value="BTB_POZ_BAB-like"/>
    <property type="match status" value="1"/>
</dbReference>
<dbReference type="InterPro" id="IPR051095">
    <property type="entry name" value="Dros_DevTransReg"/>
</dbReference>
<dbReference type="Gene3D" id="1.10.10.60">
    <property type="entry name" value="Homeodomain-like"/>
    <property type="match status" value="1"/>
</dbReference>
<dbReference type="PANTHER" id="PTHR23110">
    <property type="entry name" value="BTB DOMAIN TRANSCRIPTION FACTOR"/>
    <property type="match status" value="1"/>
</dbReference>
<feature type="region of interest" description="Disordered" evidence="6">
    <location>
        <begin position="350"/>
        <end position="375"/>
    </location>
</feature>
<organism evidence="9 10">
    <name type="scientific">Artemia franciscana</name>
    <name type="common">Brine shrimp</name>
    <name type="synonym">Artemia sanfranciscana</name>
    <dbReference type="NCBI Taxonomy" id="6661"/>
    <lineage>
        <taxon>Eukaryota</taxon>
        <taxon>Metazoa</taxon>
        <taxon>Ecdysozoa</taxon>
        <taxon>Arthropoda</taxon>
        <taxon>Crustacea</taxon>
        <taxon>Branchiopoda</taxon>
        <taxon>Anostraca</taxon>
        <taxon>Artemiidae</taxon>
        <taxon>Artemia</taxon>
    </lineage>
</organism>
<evidence type="ECO:0000256" key="5">
    <source>
        <dbReference type="PROSITE-ProRule" id="PRU00108"/>
    </source>
</evidence>
<feature type="compositionally biased region" description="Polar residues" evidence="6">
    <location>
        <begin position="199"/>
        <end position="212"/>
    </location>
</feature>